<keyword evidence="2" id="KW-1185">Reference proteome</keyword>
<dbReference type="Proteomes" id="UP000076408">
    <property type="component" value="Unassembled WGS sequence"/>
</dbReference>
<dbReference type="VEuPathDB" id="VectorBase:ASTEI20_037416"/>
<evidence type="ECO:0000313" key="1">
    <source>
        <dbReference type="EnsemblMetazoa" id="ASTEI11550-PA"/>
    </source>
</evidence>
<protein>
    <submittedName>
        <fullName evidence="1">Uncharacterized protein</fullName>
    </submittedName>
</protein>
<accession>A0A182YSW4</accession>
<organism evidence="1 2">
    <name type="scientific">Anopheles stephensi</name>
    <name type="common">Indo-Pakistan malaria mosquito</name>
    <dbReference type="NCBI Taxonomy" id="30069"/>
    <lineage>
        <taxon>Eukaryota</taxon>
        <taxon>Metazoa</taxon>
        <taxon>Ecdysozoa</taxon>
        <taxon>Arthropoda</taxon>
        <taxon>Hexapoda</taxon>
        <taxon>Insecta</taxon>
        <taxon>Pterygota</taxon>
        <taxon>Neoptera</taxon>
        <taxon>Endopterygota</taxon>
        <taxon>Diptera</taxon>
        <taxon>Nematocera</taxon>
        <taxon>Culicoidea</taxon>
        <taxon>Culicidae</taxon>
        <taxon>Anophelinae</taxon>
        <taxon>Anopheles</taxon>
    </lineage>
</organism>
<dbReference type="VEuPathDB" id="VectorBase:ASTEI11550"/>
<reference evidence="1" key="2">
    <citation type="submission" date="2020-05" db="UniProtKB">
        <authorList>
            <consortium name="EnsemblMetazoa"/>
        </authorList>
    </citation>
    <scope>IDENTIFICATION</scope>
    <source>
        <strain evidence="1">Indian</strain>
    </source>
</reference>
<sequence length="49" mass="5339">MSGVREIPAEDSIKVVCRFRPLNDSEELAGSKFVVKFPSGPEENCLSIG</sequence>
<reference evidence="2" key="1">
    <citation type="journal article" date="2014" name="Genome Biol.">
        <title>Genome analysis of a major urban malaria vector mosquito, Anopheles stephensi.</title>
        <authorList>
            <person name="Jiang X."/>
            <person name="Peery A."/>
            <person name="Hall A.B."/>
            <person name="Sharma A."/>
            <person name="Chen X.G."/>
            <person name="Waterhouse R.M."/>
            <person name="Komissarov A."/>
            <person name="Riehle M.M."/>
            <person name="Shouche Y."/>
            <person name="Sharakhova M.V."/>
            <person name="Lawson D."/>
            <person name="Pakpour N."/>
            <person name="Arensburger P."/>
            <person name="Davidson V.L."/>
            <person name="Eiglmeier K."/>
            <person name="Emrich S."/>
            <person name="George P."/>
            <person name="Kennedy R.C."/>
            <person name="Mane S.P."/>
            <person name="Maslen G."/>
            <person name="Oringanje C."/>
            <person name="Qi Y."/>
            <person name="Settlage R."/>
            <person name="Tojo M."/>
            <person name="Tubio J.M."/>
            <person name="Unger M.F."/>
            <person name="Wang B."/>
            <person name="Vernick K.D."/>
            <person name="Ribeiro J.M."/>
            <person name="James A.A."/>
            <person name="Michel K."/>
            <person name="Riehle M.A."/>
            <person name="Luckhart S."/>
            <person name="Sharakhov I.V."/>
            <person name="Tu Z."/>
        </authorList>
    </citation>
    <scope>NUCLEOTIDE SEQUENCE [LARGE SCALE GENOMIC DNA]</scope>
    <source>
        <strain evidence="2">Indian</strain>
    </source>
</reference>
<proteinExistence type="predicted"/>
<evidence type="ECO:0000313" key="2">
    <source>
        <dbReference type="Proteomes" id="UP000076408"/>
    </source>
</evidence>
<dbReference type="EnsemblMetazoa" id="ASTEI11550-RA">
    <property type="protein sequence ID" value="ASTEI11550-PA"/>
    <property type="gene ID" value="ASTEI11550"/>
</dbReference>
<name>A0A182YSW4_ANOST</name>
<dbReference type="AlphaFoldDB" id="A0A182YSW4"/>
<dbReference type="STRING" id="30069.A0A182YSW4"/>